<dbReference type="EMBL" id="CAJVPY010045009">
    <property type="protein sequence ID" value="CAG8809369.1"/>
    <property type="molecule type" value="Genomic_DNA"/>
</dbReference>
<dbReference type="Proteomes" id="UP000789405">
    <property type="component" value="Unassembled WGS sequence"/>
</dbReference>
<gene>
    <name evidence="1" type="ORF">DERYTH_LOCUS25086</name>
</gene>
<comment type="caution">
    <text evidence="1">The sequence shown here is derived from an EMBL/GenBank/DDBJ whole genome shotgun (WGS) entry which is preliminary data.</text>
</comment>
<feature type="non-terminal residue" evidence="1">
    <location>
        <position position="40"/>
    </location>
</feature>
<evidence type="ECO:0000313" key="2">
    <source>
        <dbReference type="Proteomes" id="UP000789405"/>
    </source>
</evidence>
<keyword evidence="2" id="KW-1185">Reference proteome</keyword>
<evidence type="ECO:0000313" key="1">
    <source>
        <dbReference type="EMBL" id="CAG8809369.1"/>
    </source>
</evidence>
<accession>A0A9N9PCN6</accession>
<organism evidence="1 2">
    <name type="scientific">Dentiscutata erythropus</name>
    <dbReference type="NCBI Taxonomy" id="1348616"/>
    <lineage>
        <taxon>Eukaryota</taxon>
        <taxon>Fungi</taxon>
        <taxon>Fungi incertae sedis</taxon>
        <taxon>Mucoromycota</taxon>
        <taxon>Glomeromycotina</taxon>
        <taxon>Glomeromycetes</taxon>
        <taxon>Diversisporales</taxon>
        <taxon>Gigasporaceae</taxon>
        <taxon>Dentiscutata</taxon>
    </lineage>
</organism>
<name>A0A9N9PCN6_9GLOM</name>
<reference evidence="1" key="1">
    <citation type="submission" date="2021-06" db="EMBL/GenBank/DDBJ databases">
        <authorList>
            <person name="Kallberg Y."/>
            <person name="Tangrot J."/>
            <person name="Rosling A."/>
        </authorList>
    </citation>
    <scope>NUCLEOTIDE SEQUENCE</scope>
    <source>
        <strain evidence="1">MA453B</strain>
    </source>
</reference>
<proteinExistence type="predicted"/>
<feature type="non-terminal residue" evidence="1">
    <location>
        <position position="1"/>
    </location>
</feature>
<protein>
    <submittedName>
        <fullName evidence="1">5965_t:CDS:1</fullName>
    </submittedName>
</protein>
<sequence length="40" mass="4680">PFNMFRKKEMIAKDIKILKYFAIMKKCHSETLGLGPIPIK</sequence>
<dbReference type="AlphaFoldDB" id="A0A9N9PCN6"/>